<dbReference type="GO" id="GO:0003677">
    <property type="term" value="F:DNA binding"/>
    <property type="evidence" value="ECO:0007669"/>
    <property type="project" value="UniProtKB-KW"/>
</dbReference>
<dbReference type="SUPFAM" id="SSF48008">
    <property type="entry name" value="GntR ligand-binding domain-like"/>
    <property type="match status" value="1"/>
</dbReference>
<dbReference type="InterPro" id="IPR036388">
    <property type="entry name" value="WH-like_DNA-bd_sf"/>
</dbReference>
<protein>
    <submittedName>
        <fullName evidence="5">Transcriptional regulator, GntR family</fullName>
    </submittedName>
</protein>
<dbReference type="HOGENOM" id="CLU_017584_9_4_6"/>
<dbReference type="Gene3D" id="1.10.10.10">
    <property type="entry name" value="Winged helix-like DNA-binding domain superfamily/Winged helix DNA-binding domain"/>
    <property type="match status" value="1"/>
</dbReference>
<dbReference type="Gene3D" id="1.20.120.530">
    <property type="entry name" value="GntR ligand-binding domain-like"/>
    <property type="match status" value="1"/>
</dbReference>
<dbReference type="AlphaFoldDB" id="C5BK58"/>
<dbReference type="InterPro" id="IPR011711">
    <property type="entry name" value="GntR_C"/>
</dbReference>
<dbReference type="eggNOG" id="COG2186">
    <property type="taxonomic scope" value="Bacteria"/>
</dbReference>
<keyword evidence="6" id="KW-1185">Reference proteome</keyword>
<evidence type="ECO:0000259" key="4">
    <source>
        <dbReference type="PROSITE" id="PS50949"/>
    </source>
</evidence>
<keyword evidence="3" id="KW-0804">Transcription</keyword>
<sequence>MKILNGGHNLTHQVTYNLGLDIVRGKYKFGGEFPTEAQLADQYDISRSVMREAVKMLTAKGLISSRPRQGIRLQATSEWNMFDSDVLMWTLNSRPSLELLKEFTQLRVAIEPEAAALAAQGASEEQKTDILAALERMRQAELGNDDALESDIEFHTTILLASGNRFFIQLRDFIETALRVSITHTNRIKNVHFASFADHKRVCDPIISGNPESARTAIKALLNEAIDLIDSSLLTRR</sequence>
<dbReference type="Pfam" id="PF00392">
    <property type="entry name" value="GntR"/>
    <property type="match status" value="1"/>
</dbReference>
<dbReference type="InterPro" id="IPR008920">
    <property type="entry name" value="TF_FadR/GntR_C"/>
</dbReference>
<proteinExistence type="predicted"/>
<dbReference type="PROSITE" id="PS50949">
    <property type="entry name" value="HTH_GNTR"/>
    <property type="match status" value="1"/>
</dbReference>
<reference evidence="5 6" key="1">
    <citation type="journal article" date="2009" name="PLoS ONE">
        <title>The complete genome of Teredinibacter turnerae T7901: an intracellular endosymbiont of marine wood-boring bivalves (shipworms).</title>
        <authorList>
            <person name="Yang J.C."/>
            <person name="Madupu R."/>
            <person name="Durkin A.S."/>
            <person name="Ekborg N.A."/>
            <person name="Pedamallu C.S."/>
            <person name="Hostetler J.B."/>
            <person name="Radune D."/>
            <person name="Toms B.S."/>
            <person name="Henrissat B."/>
            <person name="Coutinho P.M."/>
            <person name="Schwarz S."/>
            <person name="Field L."/>
            <person name="Trindade-Silva A.E."/>
            <person name="Soares C.A.G."/>
            <person name="Elshahawi S."/>
            <person name="Hanora A."/>
            <person name="Schmidt E.W."/>
            <person name="Haygood M.G."/>
            <person name="Posfai J."/>
            <person name="Benner J."/>
            <person name="Madinger C."/>
            <person name="Nove J."/>
            <person name="Anton B."/>
            <person name="Chaudhary K."/>
            <person name="Foster J."/>
            <person name="Holman A."/>
            <person name="Kumar S."/>
            <person name="Lessard P.A."/>
            <person name="Luyten Y.A."/>
            <person name="Slatko B."/>
            <person name="Wood N."/>
            <person name="Wu B."/>
            <person name="Teplitski M."/>
            <person name="Mougous J.D."/>
            <person name="Ward N."/>
            <person name="Eisen J.A."/>
            <person name="Badger J.H."/>
            <person name="Distel D.L."/>
        </authorList>
    </citation>
    <scope>NUCLEOTIDE SEQUENCE [LARGE SCALE GENOMIC DNA]</scope>
    <source>
        <strain evidence="6">ATCC 39867 / T7901</strain>
    </source>
</reference>
<dbReference type="OrthoDB" id="9028214at2"/>
<dbReference type="Proteomes" id="UP000009080">
    <property type="component" value="Chromosome"/>
</dbReference>
<dbReference type="GO" id="GO:0003700">
    <property type="term" value="F:DNA-binding transcription factor activity"/>
    <property type="evidence" value="ECO:0007669"/>
    <property type="project" value="InterPro"/>
</dbReference>
<accession>C5BK58</accession>
<keyword evidence="2" id="KW-0238">DNA-binding</keyword>
<dbReference type="PRINTS" id="PR00035">
    <property type="entry name" value="HTHGNTR"/>
</dbReference>
<dbReference type="PANTHER" id="PTHR43537:SF44">
    <property type="entry name" value="GNTR FAMILY REGULATORY PROTEIN"/>
    <property type="match status" value="1"/>
</dbReference>
<evidence type="ECO:0000256" key="2">
    <source>
        <dbReference type="ARBA" id="ARBA00023125"/>
    </source>
</evidence>
<organism evidence="5 6">
    <name type="scientific">Teredinibacter turnerae (strain ATCC 39867 / T7901)</name>
    <dbReference type="NCBI Taxonomy" id="377629"/>
    <lineage>
        <taxon>Bacteria</taxon>
        <taxon>Pseudomonadati</taxon>
        <taxon>Pseudomonadota</taxon>
        <taxon>Gammaproteobacteria</taxon>
        <taxon>Cellvibrionales</taxon>
        <taxon>Cellvibrionaceae</taxon>
        <taxon>Teredinibacter</taxon>
    </lineage>
</organism>
<dbReference type="SMART" id="SM00345">
    <property type="entry name" value="HTH_GNTR"/>
    <property type="match status" value="1"/>
</dbReference>
<dbReference type="CDD" id="cd07377">
    <property type="entry name" value="WHTH_GntR"/>
    <property type="match status" value="1"/>
</dbReference>
<dbReference type="SUPFAM" id="SSF46785">
    <property type="entry name" value="Winged helix' DNA-binding domain"/>
    <property type="match status" value="1"/>
</dbReference>
<name>C5BK58_TERTT</name>
<evidence type="ECO:0000313" key="6">
    <source>
        <dbReference type="Proteomes" id="UP000009080"/>
    </source>
</evidence>
<dbReference type="KEGG" id="ttu:TERTU_2304"/>
<evidence type="ECO:0000256" key="1">
    <source>
        <dbReference type="ARBA" id="ARBA00023015"/>
    </source>
</evidence>
<gene>
    <name evidence="5" type="ordered locus">TERTU_2304</name>
</gene>
<dbReference type="STRING" id="377629.TERTU_2304"/>
<feature type="domain" description="HTH gntR-type" evidence="4">
    <location>
        <begin position="8"/>
        <end position="76"/>
    </location>
</feature>
<dbReference type="SMART" id="SM00895">
    <property type="entry name" value="FCD"/>
    <property type="match status" value="1"/>
</dbReference>
<dbReference type="PANTHER" id="PTHR43537">
    <property type="entry name" value="TRANSCRIPTIONAL REGULATOR, GNTR FAMILY"/>
    <property type="match status" value="1"/>
</dbReference>
<dbReference type="RefSeq" id="WP_015817141.1">
    <property type="nucleotide sequence ID" value="NC_012997.1"/>
</dbReference>
<dbReference type="InterPro" id="IPR000524">
    <property type="entry name" value="Tscrpt_reg_HTH_GntR"/>
</dbReference>
<dbReference type="InterPro" id="IPR036390">
    <property type="entry name" value="WH_DNA-bd_sf"/>
</dbReference>
<keyword evidence="1" id="KW-0805">Transcription regulation</keyword>
<dbReference type="Pfam" id="PF07729">
    <property type="entry name" value="FCD"/>
    <property type="match status" value="1"/>
</dbReference>
<evidence type="ECO:0000256" key="3">
    <source>
        <dbReference type="ARBA" id="ARBA00023163"/>
    </source>
</evidence>
<evidence type="ECO:0000313" key="5">
    <source>
        <dbReference type="EMBL" id="ACR11029.1"/>
    </source>
</evidence>
<dbReference type="EMBL" id="CP001614">
    <property type="protein sequence ID" value="ACR11029.1"/>
    <property type="molecule type" value="Genomic_DNA"/>
</dbReference>